<dbReference type="GO" id="GO:0046872">
    <property type="term" value="F:metal ion binding"/>
    <property type="evidence" value="ECO:0007669"/>
    <property type="project" value="UniProtKB-KW"/>
</dbReference>
<keyword evidence="8" id="KW-0456">Lyase</keyword>
<dbReference type="AlphaFoldDB" id="A0A369CC82"/>
<keyword evidence="7" id="KW-0862">Zinc</keyword>
<comment type="cofactor">
    <cofactor evidence="1">
        <name>Zn(2+)</name>
        <dbReference type="ChEBI" id="CHEBI:29105"/>
    </cofactor>
</comment>
<proteinExistence type="inferred from homology"/>
<keyword evidence="12" id="KW-1185">Reference proteome</keyword>
<keyword evidence="6" id="KW-0479">Metal-binding</keyword>
<dbReference type="Pfam" id="PF01242">
    <property type="entry name" value="PTPS"/>
    <property type="match status" value="1"/>
</dbReference>
<evidence type="ECO:0000256" key="2">
    <source>
        <dbReference type="ARBA" id="ARBA00005061"/>
    </source>
</evidence>
<comment type="similarity">
    <text evidence="3">Belongs to the PTPS family. QueD subfamily.</text>
</comment>
<evidence type="ECO:0000256" key="10">
    <source>
        <dbReference type="ARBA" id="ARBA00048807"/>
    </source>
</evidence>
<reference evidence="11 12" key="1">
    <citation type="submission" date="2018-07" db="EMBL/GenBank/DDBJ databases">
        <title>Genomic Encyclopedia of Type Strains, Phase IV (KMG-IV): sequencing the most valuable type-strain genomes for metagenomic binning, comparative biology and taxonomic classification.</title>
        <authorList>
            <person name="Goeker M."/>
        </authorList>
    </citation>
    <scope>NUCLEOTIDE SEQUENCE [LARGE SCALE GENOMIC DNA]</scope>
    <source>
        <strain evidence="11 12">DSM 26407</strain>
    </source>
</reference>
<evidence type="ECO:0000256" key="6">
    <source>
        <dbReference type="ARBA" id="ARBA00022723"/>
    </source>
</evidence>
<evidence type="ECO:0000256" key="4">
    <source>
        <dbReference type="ARBA" id="ARBA00012982"/>
    </source>
</evidence>
<accession>A0A369CC82</accession>
<evidence type="ECO:0000256" key="5">
    <source>
        <dbReference type="ARBA" id="ARBA00018141"/>
    </source>
</evidence>
<dbReference type="Gene3D" id="3.30.479.10">
    <property type="entry name" value="6-pyruvoyl tetrahydropterin synthase/QueD"/>
    <property type="match status" value="1"/>
</dbReference>
<evidence type="ECO:0000256" key="3">
    <source>
        <dbReference type="ARBA" id="ARBA00008900"/>
    </source>
</evidence>
<evidence type="ECO:0000256" key="1">
    <source>
        <dbReference type="ARBA" id="ARBA00001947"/>
    </source>
</evidence>
<name>A0A369CC82_9GAMM</name>
<evidence type="ECO:0000256" key="8">
    <source>
        <dbReference type="ARBA" id="ARBA00023239"/>
    </source>
</evidence>
<dbReference type="InterPro" id="IPR007115">
    <property type="entry name" value="6-PTP_synth/QueD"/>
</dbReference>
<evidence type="ECO:0000256" key="7">
    <source>
        <dbReference type="ARBA" id="ARBA00022833"/>
    </source>
</evidence>
<evidence type="ECO:0000256" key="9">
    <source>
        <dbReference type="ARBA" id="ARBA00031449"/>
    </source>
</evidence>
<dbReference type="GO" id="GO:0070497">
    <property type="term" value="F:6-carboxytetrahydropterin synthase activity"/>
    <property type="evidence" value="ECO:0007669"/>
    <property type="project" value="UniProtKB-EC"/>
</dbReference>
<gene>
    <name evidence="11" type="ORF">DFQ59_10559</name>
</gene>
<dbReference type="InterPro" id="IPR038418">
    <property type="entry name" value="6-PTP_synth/QueD_sf"/>
</dbReference>
<organism evidence="11 12">
    <name type="scientific">Thioalbus denitrificans</name>
    <dbReference type="NCBI Taxonomy" id="547122"/>
    <lineage>
        <taxon>Bacteria</taxon>
        <taxon>Pseudomonadati</taxon>
        <taxon>Pseudomonadota</taxon>
        <taxon>Gammaproteobacteria</taxon>
        <taxon>Chromatiales</taxon>
        <taxon>Ectothiorhodospiraceae</taxon>
        <taxon>Thioalbus</taxon>
    </lineage>
</organism>
<dbReference type="PANTHER" id="PTHR12589:SF7">
    <property type="entry name" value="6-PYRUVOYL TETRAHYDROBIOPTERIN SYNTHASE"/>
    <property type="match status" value="1"/>
</dbReference>
<sequence length="410" mass="45970">MQCLECHARLERLDSEHLLGCCGLTLQEYALRHHRPLELLLAPDQVGAEDDPAAWTGPVAPPREHARAVLQGLRWAGLLRTEGAFAVIPGEVRRLDLLFWDLAWLRDFGFRFRQEYHYEGHRVMARNRLKAPAANLRRPRAVQLSPVPPPGFRDSLAVYLAHAAEPQAGYLFLPFPDARDGESVAETLQRAHGVALVRLDAADHPGGVLLRTRARADGERLLGLLESRLREMPGAWERFTDATPELAVAKELVFDAAHFITDHPAKCSNLHGGRYRLHVEIHGRVDPVTGCVVDYGYLKRVVTRQVVERFDHHTLNYADGALAWRSSTELLCIHIWERLIDYLPGLRALTLYETPQSWCTYRGPDLARFQAEGEAALLGHFRDPALGRSPLRALAAEPGARLRVVGEALS</sequence>
<dbReference type="SUPFAM" id="SSF55620">
    <property type="entry name" value="Tetrahydrobiopterin biosynthesis enzymes-like"/>
    <property type="match status" value="1"/>
</dbReference>
<comment type="caution">
    <text evidence="11">The sequence shown here is derived from an EMBL/GenBank/DDBJ whole genome shotgun (WGS) entry which is preliminary data.</text>
</comment>
<protein>
    <recommendedName>
        <fullName evidence="5">6-carboxy-5,6,7,8-tetrahydropterin synthase</fullName>
        <ecNumber evidence="4">4.1.2.50</ecNumber>
    </recommendedName>
    <alternativeName>
        <fullName evidence="9">Queuosine biosynthesis protein QueD</fullName>
    </alternativeName>
</protein>
<dbReference type="OrthoDB" id="9804698at2"/>
<dbReference type="Proteomes" id="UP000252707">
    <property type="component" value="Unassembled WGS sequence"/>
</dbReference>
<dbReference type="PANTHER" id="PTHR12589">
    <property type="entry name" value="PYRUVOYL TETRAHYDROBIOPTERIN SYNTHASE"/>
    <property type="match status" value="1"/>
</dbReference>
<comment type="pathway">
    <text evidence="2">Purine metabolism; 7-cyano-7-deazaguanine biosynthesis.</text>
</comment>
<dbReference type="UniPathway" id="UPA00391"/>
<dbReference type="EMBL" id="QPJY01000005">
    <property type="protein sequence ID" value="RCX30227.1"/>
    <property type="molecule type" value="Genomic_DNA"/>
</dbReference>
<evidence type="ECO:0000313" key="11">
    <source>
        <dbReference type="EMBL" id="RCX30227.1"/>
    </source>
</evidence>
<dbReference type="RefSeq" id="WP_114279839.1">
    <property type="nucleotide sequence ID" value="NZ_QPJY01000005.1"/>
</dbReference>
<dbReference type="EC" id="4.1.2.50" evidence="4"/>
<evidence type="ECO:0000313" key="12">
    <source>
        <dbReference type="Proteomes" id="UP000252707"/>
    </source>
</evidence>
<comment type="catalytic activity">
    <reaction evidence="10">
        <text>7,8-dihydroneopterin 3'-triphosphate + H2O = 6-carboxy-5,6,7,8-tetrahydropterin + triphosphate + acetaldehyde + 2 H(+)</text>
        <dbReference type="Rhea" id="RHEA:27966"/>
        <dbReference type="ChEBI" id="CHEBI:15343"/>
        <dbReference type="ChEBI" id="CHEBI:15377"/>
        <dbReference type="ChEBI" id="CHEBI:15378"/>
        <dbReference type="ChEBI" id="CHEBI:18036"/>
        <dbReference type="ChEBI" id="CHEBI:58462"/>
        <dbReference type="ChEBI" id="CHEBI:61032"/>
        <dbReference type="EC" id="4.1.2.50"/>
    </reaction>
</comment>